<dbReference type="SUPFAM" id="SSF89550">
    <property type="entry name" value="PHP domain-like"/>
    <property type="match status" value="1"/>
</dbReference>
<gene>
    <name evidence="2" type="ORF">A2519_18885</name>
</gene>
<dbReference type="Gene3D" id="2.60.40.1190">
    <property type="match status" value="1"/>
</dbReference>
<dbReference type="InterPro" id="IPR010502">
    <property type="entry name" value="Carb-bd_dom_fam9"/>
</dbReference>
<accession>A0A1F7F6C3</accession>
<comment type="caution">
    <text evidence="2">The sequence shown here is derived from an EMBL/GenBank/DDBJ whole genome shotgun (WGS) entry which is preliminary data.</text>
</comment>
<dbReference type="Proteomes" id="UP000179243">
    <property type="component" value="Unassembled WGS sequence"/>
</dbReference>
<dbReference type="SUPFAM" id="SSF49344">
    <property type="entry name" value="CBD9-like"/>
    <property type="match status" value="1"/>
</dbReference>
<name>A0A1F7F6C3_UNCRA</name>
<evidence type="ECO:0000313" key="2">
    <source>
        <dbReference type="EMBL" id="OGK02128.1"/>
    </source>
</evidence>
<evidence type="ECO:0000259" key="1">
    <source>
        <dbReference type="SMART" id="SM00481"/>
    </source>
</evidence>
<dbReference type="NCBIfam" id="NF038032">
    <property type="entry name" value="CehA_McbA_metalo"/>
    <property type="match status" value="1"/>
</dbReference>
<evidence type="ECO:0000313" key="3">
    <source>
        <dbReference type="Proteomes" id="UP000179243"/>
    </source>
</evidence>
<dbReference type="GO" id="GO:0035312">
    <property type="term" value="F:5'-3' DNA exonuclease activity"/>
    <property type="evidence" value="ECO:0007669"/>
    <property type="project" value="TreeGrafter"/>
</dbReference>
<dbReference type="Pfam" id="PF06452">
    <property type="entry name" value="CBM9_1"/>
    <property type="match status" value="1"/>
</dbReference>
<dbReference type="EMBL" id="MFYX01000112">
    <property type="protein sequence ID" value="OGK02128.1"/>
    <property type="molecule type" value="Genomic_DNA"/>
</dbReference>
<dbReference type="InterPro" id="IPR003141">
    <property type="entry name" value="Pol/His_phosphatase_N"/>
</dbReference>
<feature type="domain" description="Polymerase/histidinol phosphatase N-terminal" evidence="1">
    <location>
        <begin position="20"/>
        <end position="81"/>
    </location>
</feature>
<dbReference type="PANTHER" id="PTHR42924:SF3">
    <property type="entry name" value="POLYMERASE_HISTIDINOL PHOSPHATASE N-TERMINAL DOMAIN-CONTAINING PROTEIN"/>
    <property type="match status" value="1"/>
</dbReference>
<dbReference type="Gene3D" id="3.20.20.140">
    <property type="entry name" value="Metal-dependent hydrolases"/>
    <property type="match status" value="1"/>
</dbReference>
<protein>
    <recommendedName>
        <fullName evidence="1">Polymerase/histidinol phosphatase N-terminal domain-containing protein</fullName>
    </recommendedName>
</protein>
<dbReference type="GO" id="GO:0004534">
    <property type="term" value="F:5'-3' RNA exonuclease activity"/>
    <property type="evidence" value="ECO:0007669"/>
    <property type="project" value="TreeGrafter"/>
</dbReference>
<sequence length="490" mass="55149">MANMVNPYPDTFRLRRKIKANFHTHSKYSDGRLELQRVIDLYSRLQYKVLMISDHDVFGGFVNADNKGLTLIPGVEVSDGGPHMLQVGIGDKIKPDPDRQAVIDAINNAGGYAIMNHPKWEPGLNHWPVDVLLKLRNYLGIEIINGNCYHDAGSAEALDVWDAVLSAGKRIWGMGNDDCHFTHDVGICWNTILTDDPSPRGILHALKRGSFYVSTGIEINNITMKNKAIVVTCRDADIIVAIGEHGCELAYGKSGSITFDVEKIVMPYVRFECYGRGRKRAFTQPFFNQDSLSYKPVPKTTALRIADVKSISDIKTELWQKGAAVTEMISVKKGVSAEDSTRFCILYDRKNIYIKALCYEPDTSKLEKSRTRSIYSDDSVEFFFDPGRTCNEYYQIVVNAAGNVEVLKNTPHTLCTIKGLVIKAALKPRRYEIALSIPFKSITAAYPAHNAWGLNFIRNRTGLKRDSYVWSWTGTYNHLPSRFGVLEFDQ</sequence>
<dbReference type="SMART" id="SM00481">
    <property type="entry name" value="POLIIIAc"/>
    <property type="match status" value="1"/>
</dbReference>
<proteinExistence type="predicted"/>
<organism evidence="2 3">
    <name type="scientific">Candidatus Raymondbacteria bacterium RIFOXYD12_FULL_49_13</name>
    <dbReference type="NCBI Taxonomy" id="1817890"/>
    <lineage>
        <taxon>Bacteria</taxon>
        <taxon>Raymondiibacteriota</taxon>
    </lineage>
</organism>
<dbReference type="GO" id="GO:0030246">
    <property type="term" value="F:carbohydrate binding"/>
    <property type="evidence" value="ECO:0007669"/>
    <property type="project" value="InterPro"/>
</dbReference>
<dbReference type="InterPro" id="IPR016195">
    <property type="entry name" value="Pol/histidinol_Pase-like"/>
</dbReference>
<dbReference type="InterPro" id="IPR052018">
    <property type="entry name" value="PHP_domain"/>
</dbReference>
<reference evidence="2 3" key="1">
    <citation type="journal article" date="2016" name="Nat. Commun.">
        <title>Thousands of microbial genomes shed light on interconnected biogeochemical processes in an aquifer system.</title>
        <authorList>
            <person name="Anantharaman K."/>
            <person name="Brown C.T."/>
            <person name="Hug L.A."/>
            <person name="Sharon I."/>
            <person name="Castelle C.J."/>
            <person name="Probst A.J."/>
            <person name="Thomas B.C."/>
            <person name="Singh A."/>
            <person name="Wilkins M.J."/>
            <person name="Karaoz U."/>
            <person name="Brodie E.L."/>
            <person name="Williams K.H."/>
            <person name="Hubbard S.S."/>
            <person name="Banfield J.F."/>
        </authorList>
    </citation>
    <scope>NUCLEOTIDE SEQUENCE [LARGE SCALE GENOMIC DNA]</scope>
</reference>
<dbReference type="PANTHER" id="PTHR42924">
    <property type="entry name" value="EXONUCLEASE"/>
    <property type="match status" value="1"/>
</dbReference>
<dbReference type="GO" id="GO:0004553">
    <property type="term" value="F:hydrolase activity, hydrolyzing O-glycosyl compounds"/>
    <property type="evidence" value="ECO:0007669"/>
    <property type="project" value="InterPro"/>
</dbReference>
<dbReference type="AlphaFoldDB" id="A0A1F7F6C3"/>
<dbReference type="CDD" id="cd09620">
    <property type="entry name" value="CBM9_like_3"/>
    <property type="match status" value="1"/>
</dbReference>
<dbReference type="GO" id="GO:0016052">
    <property type="term" value="P:carbohydrate catabolic process"/>
    <property type="evidence" value="ECO:0007669"/>
    <property type="project" value="InterPro"/>
</dbReference>